<organism evidence="1 2">
    <name type="scientific">Periplaneta americana</name>
    <name type="common">American cockroach</name>
    <name type="synonym">Blatta americana</name>
    <dbReference type="NCBI Taxonomy" id="6978"/>
    <lineage>
        <taxon>Eukaryota</taxon>
        <taxon>Metazoa</taxon>
        <taxon>Ecdysozoa</taxon>
        <taxon>Arthropoda</taxon>
        <taxon>Hexapoda</taxon>
        <taxon>Insecta</taxon>
        <taxon>Pterygota</taxon>
        <taxon>Neoptera</taxon>
        <taxon>Polyneoptera</taxon>
        <taxon>Dictyoptera</taxon>
        <taxon>Blattodea</taxon>
        <taxon>Blattoidea</taxon>
        <taxon>Blattidae</taxon>
        <taxon>Blattinae</taxon>
        <taxon>Periplaneta</taxon>
    </lineage>
</organism>
<protein>
    <recommendedName>
        <fullName evidence="3">Reverse transcriptase</fullName>
    </recommendedName>
</protein>
<comment type="caution">
    <text evidence="1">The sequence shown here is derived from an EMBL/GenBank/DDBJ whole genome shotgun (WGS) entry which is preliminary data.</text>
</comment>
<proteinExistence type="predicted"/>
<dbReference type="Proteomes" id="UP001148838">
    <property type="component" value="Unassembled WGS sequence"/>
</dbReference>
<name>A0ABQ8TRG2_PERAM</name>
<reference evidence="1 2" key="1">
    <citation type="journal article" date="2022" name="Allergy">
        <title>Genome assembly and annotation of Periplaneta americana reveal a comprehensive cockroach allergen profile.</title>
        <authorList>
            <person name="Wang L."/>
            <person name="Xiong Q."/>
            <person name="Saelim N."/>
            <person name="Wang L."/>
            <person name="Nong W."/>
            <person name="Wan A.T."/>
            <person name="Shi M."/>
            <person name="Liu X."/>
            <person name="Cao Q."/>
            <person name="Hui J.H.L."/>
            <person name="Sookrung N."/>
            <person name="Leung T.F."/>
            <person name="Tungtrongchitr A."/>
            <person name="Tsui S.K.W."/>
        </authorList>
    </citation>
    <scope>NUCLEOTIDE SEQUENCE [LARGE SCALE GENOMIC DNA]</scope>
    <source>
        <strain evidence="1">PWHHKU_190912</strain>
    </source>
</reference>
<dbReference type="EMBL" id="JAJSOF020000003">
    <property type="protein sequence ID" value="KAJ4449219.1"/>
    <property type="molecule type" value="Genomic_DNA"/>
</dbReference>
<accession>A0ABQ8TRG2</accession>
<keyword evidence="2" id="KW-1185">Reference proteome</keyword>
<gene>
    <name evidence="1" type="ORF">ANN_00616</name>
</gene>
<evidence type="ECO:0000313" key="1">
    <source>
        <dbReference type="EMBL" id="KAJ4449219.1"/>
    </source>
</evidence>
<sequence>MAGLCEGGNEPSGSLKAIFNCPKTDLNFTSDTNKAPLMKQLAQEIMREQLERRDQVTWAGRLRRGLEEIGMGFIIAEDCRNKRNVWRKVKKRLKDIDRQITEGECRDKVALEIQSMIKTNWGAELYLYGGSKDGRLGLIWFRLGAWRALKIVNEEGARICPLCGRGETSHHILSECEATEALRKRFLPESFITSSRGHLATYAVLNNVKSYDSVGKFLANVRQLRVELAEGEGADG</sequence>
<evidence type="ECO:0000313" key="2">
    <source>
        <dbReference type="Proteomes" id="UP001148838"/>
    </source>
</evidence>
<evidence type="ECO:0008006" key="3">
    <source>
        <dbReference type="Google" id="ProtNLM"/>
    </source>
</evidence>